<dbReference type="InterPro" id="IPR001242">
    <property type="entry name" value="Condensation_dom"/>
</dbReference>
<dbReference type="Pfam" id="PF00668">
    <property type="entry name" value="Condensation"/>
    <property type="match status" value="1"/>
</dbReference>
<dbReference type="Gene3D" id="3.30.559.10">
    <property type="entry name" value="Chloramphenicol acetyltransferase-like domain"/>
    <property type="match status" value="1"/>
</dbReference>
<dbReference type="Gene3D" id="2.30.38.10">
    <property type="entry name" value="Luciferase, Domain 3"/>
    <property type="match status" value="2"/>
</dbReference>
<dbReference type="FunFam" id="3.40.50.980:FF:000001">
    <property type="entry name" value="Non-ribosomal peptide synthetase"/>
    <property type="match status" value="1"/>
</dbReference>
<keyword evidence="4" id="KW-0597">Phosphoprotein</keyword>
<dbReference type="GO" id="GO:0005737">
    <property type="term" value="C:cytoplasm"/>
    <property type="evidence" value="ECO:0007669"/>
    <property type="project" value="TreeGrafter"/>
</dbReference>
<organism evidence="6 7">
    <name type="scientific">Streptomyces spongiicola</name>
    <dbReference type="NCBI Taxonomy" id="1690221"/>
    <lineage>
        <taxon>Bacteria</taxon>
        <taxon>Bacillati</taxon>
        <taxon>Actinomycetota</taxon>
        <taxon>Actinomycetes</taxon>
        <taxon>Kitasatosporales</taxon>
        <taxon>Streptomycetaceae</taxon>
        <taxon>Streptomyces</taxon>
    </lineage>
</organism>
<dbReference type="InterPro" id="IPR036736">
    <property type="entry name" value="ACP-like_sf"/>
</dbReference>
<dbReference type="PANTHER" id="PTHR45527:SF1">
    <property type="entry name" value="FATTY ACID SYNTHASE"/>
    <property type="match status" value="1"/>
</dbReference>
<dbReference type="NCBIfam" id="TIGR01733">
    <property type="entry name" value="AA-adenyl-dom"/>
    <property type="match status" value="2"/>
</dbReference>
<dbReference type="GO" id="GO:0072330">
    <property type="term" value="P:monocarboxylic acid biosynthetic process"/>
    <property type="evidence" value="ECO:0007669"/>
    <property type="project" value="UniProtKB-ARBA"/>
</dbReference>
<dbReference type="PROSITE" id="PS50075">
    <property type="entry name" value="CARRIER"/>
    <property type="match status" value="2"/>
</dbReference>
<gene>
    <name evidence="6" type="ORF">SSP531S_22760</name>
</gene>
<dbReference type="InterPro" id="IPR009081">
    <property type="entry name" value="PP-bd_ACP"/>
</dbReference>
<dbReference type="FunFam" id="3.40.50.12780:FF:000012">
    <property type="entry name" value="Non-ribosomal peptide synthetase"/>
    <property type="match status" value="1"/>
</dbReference>
<dbReference type="CDD" id="cd19531">
    <property type="entry name" value="LCL_NRPS-like"/>
    <property type="match status" value="1"/>
</dbReference>
<dbReference type="InterPro" id="IPR000873">
    <property type="entry name" value="AMP-dep_synth/lig_dom"/>
</dbReference>
<dbReference type="GO" id="GO:0031177">
    <property type="term" value="F:phosphopantetheine binding"/>
    <property type="evidence" value="ECO:0007669"/>
    <property type="project" value="InterPro"/>
</dbReference>
<sequence length="1690" mass="181122">MNAELLPERFAEQAFRTPHAVAVVDGDRAVTYEELDCASARMARCLRGLGAGPETLVGVSLPRGLDLVVTLLSVWRAGAGYVPLDPAQPSARLSDLIRDSGVDLVLAAPELDVAVRQAGARRVDPRELPEAGDAPGDGVAAGPDNVAYAIFTSGSTGRPKAVVVTHAGIARRVGWTVERHGLGPGERVLQKTTVGFDAAGWEIFAPLVCGGTVVLAPAGAEHDPAALLRAVGDFGVTVLQVVPSVLRLLVAEDGWECCDALRLLFSAGEPLHSELVARVREKAGEGVEVWNTYGPTECSIDVTAQQADPSVTTGAVPIGRPLPGTKLLVLDANGAPVPLGVPGELYVGGPQVARGYAGRPDLTADRFVPDPYATEPGARLYRTGDQVRWRADHTLEYRGRLDDQVKVNGVRIEPGEIEAALAAHPSVTGAVVTAYPAEDGGKRLAAHLTVSAAVDGAELRVFLAERLPDSHVPSFFHTLDAFPQLPNGKVDRAALPSPEEIAAARQPEYTVPRDAAEEMVAGVWAELLRKERVGAFDDFFALGGTSLQLTRLAARLRAASSEKVSLRGLFAATTVEAQAKLLAAPPPGTQPDPTGTTVVGAQPVPADDEPDILPVPRSGELPLSSGQRRLWFLDRMHPGSPEWVAPLFLRLPAELAPEAVGRALDVLAARHEPLRTRYVAEGGEPRQVIDDPGAARVELRVEEAGRAEVPPLFGEQFARGFDLAEGPLWRALLVRLAGEDHLLMLTLHHITCDGWSTVALDRELRELCAAYQDGREPELPALAMQYADYGAWQHAWLTEEVVEGELTHWRTALDGIGPLDLPADRPRPAVRDPRGAMVPFRVPAGTAAGLDELGRAHGATPFMTLLTAYATLLARYSGQWDVPVGTPVAGRTRPETENMVGFFLNSLVVRCALSAELTFTEALRRVRDTARTAFVHQELPFERLVDELQPERDLSRTPLYQAAFDLHSEGVTSVVTDDSDLAAFTEVWQVAKTDLSLFMRQTPEGALDGVLEYATSLFERATAERMAGHFLTLLDRVAQHPGTPLGELELLGDDERRLLVDEWNDTAYEHDERTVVERFEEQARTAPERTALAFGARTVPYGELNTVANRLAHQLRTLCDGAESRVAVLLDRGPDLVTALLAVWKADSAYVPVDPSYPAERIAAMCEAAGVRVVVTSSAYEQRFTVPGLRVLRVDADAAEIAVRPADAPARTRDLDRLAYTVFTSGSTGTPKGVEVTHRGLTNHVAWAARELAGRDYGGAALFSSVAFDLVVPNLWAPLVTGQRLVLLPQDTDTSELGKRLAEAAPFSFLKLTPGHLDILAHQLSPAQAGALTPVMVVAGEPFTRDTLARWRELAPDMTLINEYGPTEASVGTSVHPVPPEGAGPVPDVLPIGRALPNMTMYVLDAAMRPVPVGVAGELYVGGTGVARGYAGRPEMTAERFVPDPYAGEPGARLYRTGDLVRRLPDGAVSFLGRLDDQVKIRGYRVELGEVQAVVAAHPAVRDAVVVVHRPEGGEPALACYAVPTEPGTELPDLTAHCAPRLPEYMIPATFTALEAVPVNANGKVDRRALPAPGLLDSDAHVPPRGPVEEAVAEIWADLLGVQAGAHDNFFHIGGNSILAIRLISRIQQEYGIDFAVRTVFEGPTVAQLAAVVEERVAAEVAALSDTELLNAVGTLPTADTTSRSKEHLA</sequence>
<evidence type="ECO:0000256" key="3">
    <source>
        <dbReference type="ARBA" id="ARBA00022450"/>
    </source>
</evidence>
<evidence type="ECO:0000256" key="4">
    <source>
        <dbReference type="ARBA" id="ARBA00022553"/>
    </source>
</evidence>
<feature type="domain" description="Carrier" evidence="5">
    <location>
        <begin position="1583"/>
        <end position="1657"/>
    </location>
</feature>
<dbReference type="GO" id="GO:0043041">
    <property type="term" value="P:amino acid activation for nonribosomal peptide biosynthetic process"/>
    <property type="evidence" value="ECO:0007669"/>
    <property type="project" value="TreeGrafter"/>
</dbReference>
<dbReference type="GO" id="GO:0017000">
    <property type="term" value="P:antibiotic biosynthetic process"/>
    <property type="evidence" value="ECO:0007669"/>
    <property type="project" value="UniProtKB-ARBA"/>
</dbReference>
<dbReference type="InterPro" id="IPR006162">
    <property type="entry name" value="Ppantetheine_attach_site"/>
</dbReference>
<comment type="cofactor">
    <cofactor evidence="1">
        <name>pantetheine 4'-phosphate</name>
        <dbReference type="ChEBI" id="CHEBI:47942"/>
    </cofactor>
</comment>
<dbReference type="InterPro" id="IPR020806">
    <property type="entry name" value="PKS_PP-bd"/>
</dbReference>
<dbReference type="SMART" id="SM00823">
    <property type="entry name" value="PKS_PP"/>
    <property type="match status" value="2"/>
</dbReference>
<evidence type="ECO:0000256" key="2">
    <source>
        <dbReference type="ARBA" id="ARBA00006432"/>
    </source>
</evidence>
<dbReference type="EMBL" id="BGZL01000005">
    <property type="protein sequence ID" value="GBQ00854.1"/>
    <property type="molecule type" value="Genomic_DNA"/>
</dbReference>
<name>A0A388SXU2_9ACTN</name>
<dbReference type="RefSeq" id="WP_116427523.1">
    <property type="nucleotide sequence ID" value="NZ_BGZL01000005.1"/>
</dbReference>
<dbReference type="SUPFAM" id="SSF52777">
    <property type="entry name" value="CoA-dependent acyltransferases"/>
    <property type="match status" value="2"/>
</dbReference>
<dbReference type="InterPro" id="IPR010071">
    <property type="entry name" value="AA_adenyl_dom"/>
</dbReference>
<evidence type="ECO:0000256" key="1">
    <source>
        <dbReference type="ARBA" id="ARBA00001957"/>
    </source>
</evidence>
<feature type="domain" description="Carrier" evidence="5">
    <location>
        <begin position="511"/>
        <end position="586"/>
    </location>
</feature>
<dbReference type="InterPro" id="IPR023213">
    <property type="entry name" value="CAT-like_dom_sf"/>
</dbReference>
<evidence type="ECO:0000313" key="6">
    <source>
        <dbReference type="EMBL" id="GBQ00854.1"/>
    </source>
</evidence>
<proteinExistence type="inferred from homology"/>
<dbReference type="GO" id="GO:0008610">
    <property type="term" value="P:lipid biosynthetic process"/>
    <property type="evidence" value="ECO:0007669"/>
    <property type="project" value="UniProtKB-ARBA"/>
</dbReference>
<dbReference type="CDD" id="cd05930">
    <property type="entry name" value="A_NRPS"/>
    <property type="match status" value="2"/>
</dbReference>
<dbReference type="InterPro" id="IPR045851">
    <property type="entry name" value="AMP-bd_C_sf"/>
</dbReference>
<dbReference type="Gene3D" id="3.30.300.30">
    <property type="match status" value="2"/>
</dbReference>
<reference evidence="6 7" key="1">
    <citation type="submission" date="2018-07" db="EMBL/GenBank/DDBJ databases">
        <title>Whole Genome Shotgun Sequence of Streptomyces spongiicola strain 531S.</title>
        <authorList>
            <person name="Dohra H."/>
            <person name="Kodani S."/>
        </authorList>
    </citation>
    <scope>NUCLEOTIDE SEQUENCE [LARGE SCALE GENOMIC DNA]</scope>
    <source>
        <strain evidence="6 7">531S</strain>
    </source>
</reference>
<evidence type="ECO:0000259" key="5">
    <source>
        <dbReference type="PROSITE" id="PS50075"/>
    </source>
</evidence>
<dbReference type="Pfam" id="PF00550">
    <property type="entry name" value="PP-binding"/>
    <property type="match status" value="2"/>
</dbReference>
<dbReference type="FunFam" id="2.30.38.10:FF:000001">
    <property type="entry name" value="Non-ribosomal peptide synthetase PvdI"/>
    <property type="match status" value="1"/>
</dbReference>
<dbReference type="InterPro" id="IPR025110">
    <property type="entry name" value="AMP-bd_C"/>
</dbReference>
<protein>
    <submittedName>
        <fullName evidence="6">Amino acid adenylation domain-containing protein</fullName>
    </submittedName>
</protein>
<dbReference type="PROSITE" id="PS00012">
    <property type="entry name" value="PHOSPHOPANTETHEINE"/>
    <property type="match status" value="1"/>
</dbReference>
<dbReference type="Pfam" id="PF00501">
    <property type="entry name" value="AMP-binding"/>
    <property type="match status" value="2"/>
</dbReference>
<comment type="caution">
    <text evidence="6">The sequence shown here is derived from an EMBL/GenBank/DDBJ whole genome shotgun (WGS) entry which is preliminary data.</text>
</comment>
<dbReference type="SUPFAM" id="SSF56801">
    <property type="entry name" value="Acetyl-CoA synthetase-like"/>
    <property type="match status" value="2"/>
</dbReference>
<dbReference type="Gene3D" id="3.40.50.980">
    <property type="match status" value="4"/>
</dbReference>
<accession>A0A388SXU2</accession>
<dbReference type="GO" id="GO:0003824">
    <property type="term" value="F:catalytic activity"/>
    <property type="evidence" value="ECO:0007669"/>
    <property type="project" value="InterPro"/>
</dbReference>
<dbReference type="Proteomes" id="UP000265354">
    <property type="component" value="Unassembled WGS sequence"/>
</dbReference>
<evidence type="ECO:0000313" key="7">
    <source>
        <dbReference type="Proteomes" id="UP000265354"/>
    </source>
</evidence>
<dbReference type="Gene3D" id="1.10.1200.10">
    <property type="entry name" value="ACP-like"/>
    <property type="match status" value="2"/>
</dbReference>
<dbReference type="Gene3D" id="3.30.559.30">
    <property type="entry name" value="Nonribosomal peptide synthetase, condensation domain"/>
    <property type="match status" value="1"/>
</dbReference>
<comment type="similarity">
    <text evidence="2">Belongs to the ATP-dependent AMP-binding enzyme family.</text>
</comment>
<dbReference type="FunFam" id="1.10.1200.10:FF:000016">
    <property type="entry name" value="Non-ribosomal peptide synthase"/>
    <property type="match status" value="1"/>
</dbReference>
<dbReference type="Pfam" id="PF13193">
    <property type="entry name" value="AMP-binding_C"/>
    <property type="match status" value="2"/>
</dbReference>
<dbReference type="GO" id="GO:0044550">
    <property type="term" value="P:secondary metabolite biosynthetic process"/>
    <property type="evidence" value="ECO:0007669"/>
    <property type="project" value="TreeGrafter"/>
</dbReference>
<dbReference type="SUPFAM" id="SSF47336">
    <property type="entry name" value="ACP-like"/>
    <property type="match status" value="2"/>
</dbReference>
<keyword evidence="3" id="KW-0596">Phosphopantetheine</keyword>
<dbReference type="PANTHER" id="PTHR45527">
    <property type="entry name" value="NONRIBOSOMAL PEPTIDE SYNTHETASE"/>
    <property type="match status" value="1"/>
</dbReference>